<protein>
    <submittedName>
        <fullName evidence="1">Uncharacterized protein</fullName>
    </submittedName>
</protein>
<name>A0A7X2TMA8_9FIRM</name>
<dbReference type="AlphaFoldDB" id="A0A7X2TMA8"/>
<organism evidence="1 2">
    <name type="scientific">Oliverpabstia intestinalis</name>
    <dbReference type="NCBI Taxonomy" id="2606633"/>
    <lineage>
        <taxon>Bacteria</taxon>
        <taxon>Bacillati</taxon>
        <taxon>Bacillota</taxon>
        <taxon>Clostridia</taxon>
        <taxon>Lachnospirales</taxon>
        <taxon>Lachnospiraceae</taxon>
        <taxon>Oliverpabstia</taxon>
    </lineage>
</organism>
<dbReference type="EMBL" id="VUMS01000014">
    <property type="protein sequence ID" value="MST66805.1"/>
    <property type="molecule type" value="Genomic_DNA"/>
</dbReference>
<evidence type="ECO:0000313" key="2">
    <source>
        <dbReference type="Proteomes" id="UP000440513"/>
    </source>
</evidence>
<dbReference type="Pfam" id="PF20330">
    <property type="entry name" value="DUF6625"/>
    <property type="match status" value="1"/>
</dbReference>
<comment type="caution">
    <text evidence="1">The sequence shown here is derived from an EMBL/GenBank/DDBJ whole genome shotgun (WGS) entry which is preliminary data.</text>
</comment>
<proteinExistence type="predicted"/>
<evidence type="ECO:0000313" key="1">
    <source>
        <dbReference type="EMBL" id="MST66805.1"/>
    </source>
</evidence>
<sequence length="321" mass="38049">MKNKVAFIVPYFGTLPNYFYLWLNSASWNTDFDFMIFTDNIINIEPMRNIKVINTSFSNFKDRIQALFDFKISLSRPYKLCDYRPVYGAAFEKELQGYDFWGHCDVDLIFGDLKKYITDEVLDKNDRIYNLGHCTLYRNCETMNNLYRICHDFDDCFSYKYAYTTDFSTSYDEIGTKYGCGLSTICERIKIKNYISLDFADIDPERFNFELVYTEGEKADYFAYEAGKIVGVTEGSEKEYAYVHLQKRIMSVDVKDNNKFYISPIWFRSTIEAVRDDLTSKEQRKQFEKAVIVRKIKSKENKLKSNAVRHYLNRVMRKINI</sequence>
<accession>A0A7X2TMA8</accession>
<dbReference type="Proteomes" id="UP000440513">
    <property type="component" value="Unassembled WGS sequence"/>
</dbReference>
<gene>
    <name evidence="1" type="ORF">FYJ57_08715</name>
</gene>
<keyword evidence="2" id="KW-1185">Reference proteome</keyword>
<reference evidence="1 2" key="1">
    <citation type="submission" date="2019-08" db="EMBL/GenBank/DDBJ databases">
        <title>In-depth cultivation of the pig gut microbiome towards novel bacterial diversity and tailored functional studies.</title>
        <authorList>
            <person name="Wylensek D."/>
            <person name="Hitch T.C.A."/>
            <person name="Clavel T."/>
        </authorList>
    </citation>
    <scope>NUCLEOTIDE SEQUENCE [LARGE SCALE GENOMIC DNA]</scope>
    <source>
        <strain evidence="1 2">BSM-380-WT-5A</strain>
    </source>
</reference>
<dbReference type="RefSeq" id="WP_154432358.1">
    <property type="nucleotide sequence ID" value="NZ_VUMS01000014.1"/>
</dbReference>
<dbReference type="InterPro" id="IPR046733">
    <property type="entry name" value="DUF6625"/>
</dbReference>